<reference evidence="2" key="2">
    <citation type="submission" date="2025-09" db="UniProtKB">
        <authorList>
            <consortium name="Ensembl"/>
        </authorList>
    </citation>
    <scope>IDENTIFICATION</scope>
</reference>
<evidence type="ECO:0000259" key="1">
    <source>
        <dbReference type="Pfam" id="PF05827"/>
    </source>
</evidence>
<dbReference type="GO" id="GO:0030641">
    <property type="term" value="P:regulation of cellular pH"/>
    <property type="evidence" value="ECO:0007669"/>
    <property type="project" value="TreeGrafter"/>
</dbReference>
<dbReference type="GeneTree" id="ENSGT00940000156650"/>
<proteinExistence type="predicted"/>
<dbReference type="GO" id="GO:0001671">
    <property type="term" value="F:ATPase activator activity"/>
    <property type="evidence" value="ECO:0007669"/>
    <property type="project" value="TreeGrafter"/>
</dbReference>
<sequence>SPLAGHIVSMKELSAALSPTFGSPSQTVLLFLQDKLSKDDFTRFGGVFGNKQEGVFRNLEAALQSSSSSRIFPAVEWTGESAIPALLQEKLSASPLLVDADTLEKLNLNTSVNNLLLINLPYCSNSPETCKKILSNNDEIIGKVQSFLKAKGVSYTAIYTGLQPSQVRSQSLGRSLLQTPGVNVSQMPITFNDSVGYCIMLWAQKLEIRAPDKPEWIDLATQNYTTTNVESLIGSIWCLNKLSDFTLSQRFYPVSARNWTTLDSVQLEVRSLRQTFSYVGKRGIYSPVEYSFHCQSVTSFVDALLIPDNQSTTQWLLNFNDFQVPPFSCCLKSQVLRLRSHKSL</sequence>
<dbReference type="InterPro" id="IPR046755">
    <property type="entry name" value="VAS1_LD"/>
</dbReference>
<organism evidence="2 3">
    <name type="scientific">Cyprinodon variegatus</name>
    <name type="common">Sheepshead minnow</name>
    <dbReference type="NCBI Taxonomy" id="28743"/>
    <lineage>
        <taxon>Eukaryota</taxon>
        <taxon>Metazoa</taxon>
        <taxon>Chordata</taxon>
        <taxon>Craniata</taxon>
        <taxon>Vertebrata</taxon>
        <taxon>Euteleostomi</taxon>
        <taxon>Actinopterygii</taxon>
        <taxon>Neopterygii</taxon>
        <taxon>Teleostei</taxon>
        <taxon>Neoteleostei</taxon>
        <taxon>Acanthomorphata</taxon>
        <taxon>Ovalentaria</taxon>
        <taxon>Atherinomorphae</taxon>
        <taxon>Cyprinodontiformes</taxon>
        <taxon>Cyprinodontidae</taxon>
        <taxon>Cyprinodon</taxon>
    </lineage>
</organism>
<protein>
    <submittedName>
        <fullName evidence="2">ATPase H+ transporting accessory protein 1b</fullName>
    </submittedName>
</protein>
<dbReference type="PANTHER" id="PTHR12471">
    <property type="entry name" value="VACUOLAR ATP SYNTHASE SUBUNIT S1"/>
    <property type="match status" value="1"/>
</dbReference>
<evidence type="ECO:0000313" key="3">
    <source>
        <dbReference type="Proteomes" id="UP000265020"/>
    </source>
</evidence>
<dbReference type="GO" id="GO:0033176">
    <property type="term" value="C:proton-transporting V-type ATPase complex"/>
    <property type="evidence" value="ECO:0007669"/>
    <property type="project" value="TreeGrafter"/>
</dbReference>
<accession>A0A3Q2DR27</accession>
<dbReference type="Pfam" id="PF05827">
    <property type="entry name" value="VAS1_LD"/>
    <property type="match status" value="1"/>
</dbReference>
<dbReference type="Proteomes" id="UP000265020">
    <property type="component" value="Unassembled WGS sequence"/>
</dbReference>
<feature type="domain" description="V-type proton ATPase subunit S1 luminal" evidence="1">
    <location>
        <begin position="198"/>
        <end position="327"/>
    </location>
</feature>
<dbReference type="AlphaFoldDB" id="A0A3Q2DR27"/>
<evidence type="ECO:0000313" key="2">
    <source>
        <dbReference type="Ensembl" id="ENSCVAP00000021962.1"/>
    </source>
</evidence>
<dbReference type="PANTHER" id="PTHR12471:SF2">
    <property type="entry name" value="V-TYPE PROTON ATPASE SUBUNIT S1"/>
    <property type="match status" value="1"/>
</dbReference>
<name>A0A3Q2DR27_CYPVA</name>
<dbReference type="Ensembl" id="ENSCVAT00000010480.1">
    <property type="protein sequence ID" value="ENSCVAP00000021962.1"/>
    <property type="gene ID" value="ENSCVAG00000004365.1"/>
</dbReference>
<keyword evidence="3" id="KW-1185">Reference proteome</keyword>
<reference evidence="2" key="1">
    <citation type="submission" date="2025-08" db="UniProtKB">
        <authorList>
            <consortium name="Ensembl"/>
        </authorList>
    </citation>
    <scope>IDENTIFICATION</scope>
</reference>
<dbReference type="InterPro" id="IPR008388">
    <property type="entry name" value="Ac45_acc_su"/>
</dbReference>